<dbReference type="InterPro" id="IPR008547">
    <property type="entry name" value="DUF829_TMEM53"/>
</dbReference>
<keyword evidence="2 7" id="KW-0812">Transmembrane</keyword>
<proteinExistence type="predicted"/>
<gene>
    <name evidence="8" type="ORF">WJX84_010096</name>
</gene>
<evidence type="ECO:0000256" key="3">
    <source>
        <dbReference type="ARBA" id="ARBA00022989"/>
    </source>
</evidence>
<organism evidence="8 9">
    <name type="scientific">Apatococcus fuscideae</name>
    <dbReference type="NCBI Taxonomy" id="2026836"/>
    <lineage>
        <taxon>Eukaryota</taxon>
        <taxon>Viridiplantae</taxon>
        <taxon>Chlorophyta</taxon>
        <taxon>core chlorophytes</taxon>
        <taxon>Trebouxiophyceae</taxon>
        <taxon>Chlorellales</taxon>
        <taxon>Chlorellaceae</taxon>
        <taxon>Apatococcus</taxon>
    </lineage>
</organism>
<keyword evidence="9" id="KW-1185">Reference proteome</keyword>
<dbReference type="GO" id="GO:0031965">
    <property type="term" value="C:nuclear membrane"/>
    <property type="evidence" value="ECO:0007669"/>
    <property type="project" value="UniProtKB-SubCell"/>
</dbReference>
<dbReference type="PANTHER" id="PTHR12265">
    <property type="entry name" value="TRANSMEMBRANE PROTEIN 53"/>
    <property type="match status" value="1"/>
</dbReference>
<evidence type="ECO:0000256" key="4">
    <source>
        <dbReference type="ARBA" id="ARBA00023136"/>
    </source>
</evidence>
<evidence type="ECO:0000313" key="8">
    <source>
        <dbReference type="EMBL" id="KAK9869091.1"/>
    </source>
</evidence>
<evidence type="ECO:0000256" key="2">
    <source>
        <dbReference type="ARBA" id="ARBA00022692"/>
    </source>
</evidence>
<dbReference type="PANTHER" id="PTHR12265:SF30">
    <property type="entry name" value="TRANSMEMBRANE PROTEIN 53"/>
    <property type="match status" value="1"/>
</dbReference>
<evidence type="ECO:0000256" key="6">
    <source>
        <dbReference type="ARBA" id="ARBA00037847"/>
    </source>
</evidence>
<comment type="subcellular location">
    <subcellularLocation>
        <location evidence="6">Endomembrane system</location>
        <topology evidence="6">Single-pass membrane protein</topology>
    </subcellularLocation>
    <subcellularLocation>
        <location evidence="1">Nucleus membrane</location>
    </subcellularLocation>
</comment>
<evidence type="ECO:0000256" key="5">
    <source>
        <dbReference type="ARBA" id="ARBA00023242"/>
    </source>
</evidence>
<sequence length="242" mass="27330">MASSRLIICGPQSSLVVILGWAYAQDKHVKKYAELLRSLGYSSLRFTCPATDVMSVFERPRIAWAKGLLKELQSDHLAPHRKLIFYSFSNGGMLIYHQMIKLMQTDARFRGVQEAFCGSVFDSAPSYMHIFAGAEAFTAGMSGLQGLSVKLAYYMVVILAVLLSPLIGFQPVVFWNTCREMRTDKPELYLYSTDEPLCDHQKLESLIAYRTKQEHDVTRASWHRKVYACATQISVLARGSIK</sequence>
<reference evidence="8 9" key="1">
    <citation type="journal article" date="2024" name="Nat. Commun.">
        <title>Phylogenomics reveals the evolutionary origins of lichenization in chlorophyte algae.</title>
        <authorList>
            <person name="Puginier C."/>
            <person name="Libourel C."/>
            <person name="Otte J."/>
            <person name="Skaloud P."/>
            <person name="Haon M."/>
            <person name="Grisel S."/>
            <person name="Petersen M."/>
            <person name="Berrin J.G."/>
            <person name="Delaux P.M."/>
            <person name="Dal Grande F."/>
            <person name="Keller J."/>
        </authorList>
    </citation>
    <scope>NUCLEOTIDE SEQUENCE [LARGE SCALE GENOMIC DNA]</scope>
    <source>
        <strain evidence="8 9">SAG 2523</strain>
    </source>
</reference>
<evidence type="ECO:0008006" key="10">
    <source>
        <dbReference type="Google" id="ProtNLM"/>
    </source>
</evidence>
<keyword evidence="5" id="KW-0539">Nucleus</keyword>
<protein>
    <recommendedName>
        <fullName evidence="10">Transmembrane protein 53</fullName>
    </recommendedName>
</protein>
<evidence type="ECO:0000313" key="9">
    <source>
        <dbReference type="Proteomes" id="UP001485043"/>
    </source>
</evidence>
<dbReference type="AlphaFoldDB" id="A0AAW1TLQ1"/>
<keyword evidence="4 7" id="KW-0472">Membrane</keyword>
<accession>A0AAW1TLQ1</accession>
<evidence type="ECO:0000256" key="1">
    <source>
        <dbReference type="ARBA" id="ARBA00004126"/>
    </source>
</evidence>
<name>A0AAW1TLQ1_9CHLO</name>
<comment type="caution">
    <text evidence="8">The sequence shown here is derived from an EMBL/GenBank/DDBJ whole genome shotgun (WGS) entry which is preliminary data.</text>
</comment>
<evidence type="ECO:0000256" key="7">
    <source>
        <dbReference type="SAM" id="Phobius"/>
    </source>
</evidence>
<feature type="transmembrane region" description="Helical" evidence="7">
    <location>
        <begin position="151"/>
        <end position="175"/>
    </location>
</feature>
<dbReference type="Proteomes" id="UP001485043">
    <property type="component" value="Unassembled WGS sequence"/>
</dbReference>
<keyword evidence="3 7" id="KW-1133">Transmembrane helix</keyword>
<dbReference type="Pfam" id="PF05705">
    <property type="entry name" value="DUF829"/>
    <property type="match status" value="1"/>
</dbReference>
<dbReference type="EMBL" id="JALJOV010000001">
    <property type="protein sequence ID" value="KAK9869091.1"/>
    <property type="molecule type" value="Genomic_DNA"/>
</dbReference>